<dbReference type="PROSITE" id="PS51494">
    <property type="entry name" value="SPOIVB"/>
    <property type="match status" value="1"/>
</dbReference>
<protein>
    <recommendedName>
        <fullName evidence="2">Peptidase S55 domain-containing protein</fullName>
    </recommendedName>
</protein>
<evidence type="ECO:0000256" key="1">
    <source>
        <dbReference type="SAM" id="SignalP"/>
    </source>
</evidence>
<evidence type="ECO:0000313" key="4">
    <source>
        <dbReference type="Proteomes" id="UP000587211"/>
    </source>
</evidence>
<dbReference type="InterPro" id="IPR008763">
    <property type="entry name" value="Peptidase_S55"/>
</dbReference>
<accession>A0ABX2SK85</accession>
<feature type="signal peptide" evidence="1">
    <location>
        <begin position="1"/>
        <end position="39"/>
    </location>
</feature>
<feature type="domain" description="Peptidase S55" evidence="2">
    <location>
        <begin position="1"/>
        <end position="174"/>
    </location>
</feature>
<dbReference type="Proteomes" id="UP000587211">
    <property type="component" value="Unassembled WGS sequence"/>
</dbReference>
<keyword evidence="1" id="KW-0732">Signal</keyword>
<proteinExistence type="predicted"/>
<sequence length="626" mass="64511">MSDSRGYSMNRPILRWLSAAALSGVAATALVAPATPAVAAPAAFCSDGSQPMVTQDEATAFAEGEPVTGLTVVKGTQPVEFTGEYVGHLEDALGQGVDMLLFELSGAGIDTGNPAAGIWSGMSGSPVYAQDGRLIGAVAYGLNADNLPIAGVTPADFMKKSGVDRLAPSRVSITRSSLAGASRATEKRLAGETLPLLKTRKVVAGGTKTNALANRTLARVPGSSAAARSARAGGFASVASPSRIAEPLVPGGNIAVGYSTGDLFSGGVGTVTAICGNTVWAFGHPMDFAGETSLSIHNADTALIVPSSTGLVGSYKQVSRVGQQIGTITHDGYAAIRGELGVIKGFPVTTHVYNPSGQRIGTYGGTVVNPDLAAFAAGYAPAYAAVDTLDNLGIGTARHVWRIDYRLRGGRTGSVANVQVYADRGELGDQLAGSVGSDVATLLGTDLADVTITRITSHLTLRSAKAVDYRFAGAQRWVGGKWVKAHGSSVKAGRGVTVRPVYREYVNGRPQGTRTGPAKKFVIGKNAKGRAKIAYSALAQPSMDDCEIDEDGEIWCPGFDDEEDGPSSFSELVAQLDALIPADRGVVAAGWAWKVGKSKGASERRGGLVGPGVLSGTYTATLKVRR</sequence>
<dbReference type="RefSeq" id="WP_179426826.1">
    <property type="nucleotide sequence ID" value="NZ_BAAAMP010000002.1"/>
</dbReference>
<gene>
    <name evidence="3" type="ORF">BJ975_002688</name>
</gene>
<evidence type="ECO:0000313" key="3">
    <source>
        <dbReference type="EMBL" id="NYI39313.1"/>
    </source>
</evidence>
<evidence type="ECO:0000259" key="2">
    <source>
        <dbReference type="PROSITE" id="PS51494"/>
    </source>
</evidence>
<name>A0ABX2SK85_9ACTN</name>
<dbReference type="EMBL" id="JACBZN010000001">
    <property type="protein sequence ID" value="NYI39313.1"/>
    <property type="molecule type" value="Genomic_DNA"/>
</dbReference>
<feature type="chain" id="PRO_5047347752" description="Peptidase S55 domain-containing protein" evidence="1">
    <location>
        <begin position="40"/>
        <end position="626"/>
    </location>
</feature>
<reference evidence="3 4" key="1">
    <citation type="submission" date="2020-07" db="EMBL/GenBank/DDBJ databases">
        <title>Sequencing the genomes of 1000 actinobacteria strains.</title>
        <authorList>
            <person name="Klenk H.-P."/>
        </authorList>
    </citation>
    <scope>NUCLEOTIDE SEQUENCE [LARGE SCALE GENOMIC DNA]</scope>
    <source>
        <strain evidence="3 4">DSM 19087</strain>
    </source>
</reference>
<keyword evidence="4" id="KW-1185">Reference proteome</keyword>
<organism evidence="3 4">
    <name type="scientific">Aeromicrobium tamlense</name>
    <dbReference type="NCBI Taxonomy" id="375541"/>
    <lineage>
        <taxon>Bacteria</taxon>
        <taxon>Bacillati</taxon>
        <taxon>Actinomycetota</taxon>
        <taxon>Actinomycetes</taxon>
        <taxon>Propionibacteriales</taxon>
        <taxon>Nocardioidaceae</taxon>
        <taxon>Aeromicrobium</taxon>
    </lineage>
</organism>
<comment type="caution">
    <text evidence="3">The sequence shown here is derived from an EMBL/GenBank/DDBJ whole genome shotgun (WGS) entry which is preliminary data.</text>
</comment>